<keyword evidence="6" id="KW-0358">Heparin-binding</keyword>
<dbReference type="PROSITE" id="PS50024">
    <property type="entry name" value="SEA"/>
    <property type="match status" value="2"/>
</dbReference>
<keyword evidence="12" id="KW-0966">Cell projection</keyword>
<keyword evidence="18" id="KW-0812">Transmembrane</keyword>
<evidence type="ECO:0000256" key="16">
    <source>
        <dbReference type="ARBA" id="ARBA00045407"/>
    </source>
</evidence>
<reference evidence="21" key="2">
    <citation type="submission" date="2025-08" db="UniProtKB">
        <authorList>
            <consortium name="Ensembl"/>
        </authorList>
    </citation>
    <scope>IDENTIFICATION</scope>
</reference>
<keyword evidence="4" id="KW-0964">Secreted</keyword>
<keyword evidence="13" id="KW-0373">Hyaluronic acid</keyword>
<keyword evidence="7 19" id="KW-0732">Signal</keyword>
<dbReference type="GO" id="GO:0001917">
    <property type="term" value="C:photoreceptor inner segment"/>
    <property type="evidence" value="ECO:0007669"/>
    <property type="project" value="UniProtKB-SubCell"/>
</dbReference>
<dbReference type="Proteomes" id="UP000694395">
    <property type="component" value="Chromosome 19"/>
</dbReference>
<evidence type="ECO:0000256" key="1">
    <source>
        <dbReference type="ARBA" id="ARBA00004437"/>
    </source>
</evidence>
<evidence type="ECO:0000256" key="7">
    <source>
        <dbReference type="ARBA" id="ARBA00022729"/>
    </source>
</evidence>
<evidence type="ECO:0000259" key="20">
    <source>
        <dbReference type="PROSITE" id="PS50024"/>
    </source>
</evidence>
<feature type="transmembrane region" description="Helical" evidence="18">
    <location>
        <begin position="1216"/>
        <end position="1239"/>
    </location>
</feature>
<feature type="compositionally biased region" description="Acidic residues" evidence="17">
    <location>
        <begin position="422"/>
        <end position="433"/>
    </location>
</feature>
<dbReference type="InterPro" id="IPR036364">
    <property type="entry name" value="SEA_dom_sf"/>
</dbReference>
<keyword evidence="11" id="KW-0325">Glycoprotein</keyword>
<evidence type="ECO:0000256" key="8">
    <source>
        <dbReference type="ARBA" id="ARBA00022737"/>
    </source>
</evidence>
<dbReference type="RefSeq" id="XP_036810995.1">
    <property type="nucleotide sequence ID" value="XM_036955100.1"/>
</dbReference>
<evidence type="ECO:0000256" key="12">
    <source>
        <dbReference type="ARBA" id="ARBA00023273"/>
    </source>
</evidence>
<evidence type="ECO:0000256" key="19">
    <source>
        <dbReference type="SAM" id="SignalP"/>
    </source>
</evidence>
<feature type="domain" description="SEA" evidence="20">
    <location>
        <begin position="209"/>
        <end position="327"/>
    </location>
</feature>
<comment type="function">
    <text evidence="16">Chondroitin sulfate-, heparin- and hyaluronan-binding protein. May serve to form a basic macromolecular scaffold comprising the insoluble interphotoreceptor matrix.</text>
</comment>
<evidence type="ECO:0000256" key="5">
    <source>
        <dbReference type="ARBA" id="ARBA00022530"/>
    </source>
</evidence>
<feature type="compositionally biased region" description="Polar residues" evidence="17">
    <location>
        <begin position="1030"/>
        <end position="1040"/>
    </location>
</feature>
<dbReference type="PANTHER" id="PTHR12199">
    <property type="entry name" value="INTERPHOTORECEPTOR MATRIX PROTEOGLYCAN"/>
    <property type="match status" value="1"/>
</dbReference>
<dbReference type="GO" id="GO:0033165">
    <property type="term" value="C:interphotoreceptor matrix"/>
    <property type="evidence" value="ECO:0007669"/>
    <property type="project" value="UniProtKB-SubCell"/>
</dbReference>
<evidence type="ECO:0000256" key="15">
    <source>
        <dbReference type="ARBA" id="ARBA00042018"/>
    </source>
</evidence>
<evidence type="ECO:0000256" key="2">
    <source>
        <dbReference type="ARBA" id="ARBA00004504"/>
    </source>
</evidence>
<protein>
    <recommendedName>
        <fullName evidence="14">Interphotoreceptor matrix proteoglycan 1</fullName>
    </recommendedName>
    <alternativeName>
        <fullName evidence="15">Sialoprotein associated with cones and rods</fullName>
    </alternativeName>
</protein>
<feature type="region of interest" description="Disordered" evidence="17">
    <location>
        <begin position="1021"/>
        <end position="1040"/>
    </location>
</feature>
<dbReference type="GO" id="GO:0008201">
    <property type="term" value="F:heparin binding"/>
    <property type="evidence" value="ECO:0007669"/>
    <property type="project" value="UniProtKB-KW"/>
</dbReference>
<evidence type="ECO:0000256" key="10">
    <source>
        <dbReference type="ARBA" id="ARBA00023170"/>
    </source>
</evidence>
<keyword evidence="10" id="KW-0675">Receptor</keyword>
<keyword evidence="18" id="KW-0472">Membrane</keyword>
<dbReference type="Pfam" id="PF01390">
    <property type="entry name" value="SEA"/>
    <property type="match status" value="1"/>
</dbReference>
<dbReference type="GeneID" id="110498385"/>
<evidence type="ECO:0000256" key="4">
    <source>
        <dbReference type="ARBA" id="ARBA00022525"/>
    </source>
</evidence>
<keyword evidence="9" id="KW-0730">Sialic acid</keyword>
<evidence type="ECO:0000256" key="3">
    <source>
        <dbReference type="ARBA" id="ARBA00004593"/>
    </source>
</evidence>
<reference evidence="21" key="1">
    <citation type="submission" date="2020-07" db="EMBL/GenBank/DDBJ databases">
        <title>A long reads based de novo assembly of the rainbow trout Arlee double haploid line genome.</title>
        <authorList>
            <person name="Gao G."/>
            <person name="Palti Y."/>
        </authorList>
    </citation>
    <scope>NUCLEOTIDE SEQUENCE [LARGE SCALE GENOMIC DNA]</scope>
</reference>
<keyword evidence="22" id="KW-1185">Reference proteome</keyword>
<evidence type="ECO:0000256" key="6">
    <source>
        <dbReference type="ARBA" id="ARBA00022674"/>
    </source>
</evidence>
<feature type="region of interest" description="Disordered" evidence="17">
    <location>
        <begin position="821"/>
        <end position="845"/>
    </location>
</feature>
<proteinExistence type="predicted"/>
<evidence type="ECO:0000256" key="13">
    <source>
        <dbReference type="ARBA" id="ARBA00023290"/>
    </source>
</evidence>
<evidence type="ECO:0000256" key="17">
    <source>
        <dbReference type="SAM" id="MobiDB-lite"/>
    </source>
</evidence>
<dbReference type="GO" id="GO:0005540">
    <property type="term" value="F:hyaluronic acid binding"/>
    <property type="evidence" value="ECO:0007669"/>
    <property type="project" value="UniProtKB-KW"/>
</dbReference>
<dbReference type="KEGG" id="omy:110498385"/>
<evidence type="ECO:0000313" key="22">
    <source>
        <dbReference type="Proteomes" id="UP000694395"/>
    </source>
</evidence>
<keyword evidence="8" id="KW-0677">Repeat</keyword>
<feature type="signal peptide" evidence="19">
    <location>
        <begin position="1"/>
        <end position="17"/>
    </location>
</feature>
<keyword evidence="18" id="KW-1133">Transmembrane helix</keyword>
<evidence type="ECO:0000256" key="14">
    <source>
        <dbReference type="ARBA" id="ARBA00040753"/>
    </source>
</evidence>
<dbReference type="OrthoDB" id="8960773at2759"/>
<accession>A0A8K9V855</accession>
<feature type="domain" description="SEA" evidence="20">
    <location>
        <begin position="981"/>
        <end position="1123"/>
    </location>
</feature>
<comment type="subcellular location">
    <subcellularLocation>
        <location evidence="2">Cell projection</location>
        <location evidence="2">Cilium</location>
        <location evidence="2">Photoreceptor outer segment</location>
    </subcellularLocation>
    <subcellularLocation>
        <location evidence="1">Photoreceptor inner segment</location>
    </subcellularLocation>
    <subcellularLocation>
        <location evidence="3">Secreted</location>
        <location evidence="3">Extracellular space</location>
        <location evidence="3">Extracellular matrix</location>
        <location evidence="3">Interphotoreceptor matrix</location>
    </subcellularLocation>
</comment>
<dbReference type="GeneTree" id="ENSGT00530000063503"/>
<feature type="chain" id="PRO_5035470360" description="Interphotoreceptor matrix proteoglycan 1" evidence="19">
    <location>
        <begin position="18"/>
        <end position="1416"/>
    </location>
</feature>
<dbReference type="SMART" id="SM00200">
    <property type="entry name" value="SEA"/>
    <property type="match status" value="2"/>
</dbReference>
<dbReference type="GO" id="GO:0001750">
    <property type="term" value="C:photoreceptor outer segment"/>
    <property type="evidence" value="ECO:0007669"/>
    <property type="project" value="UniProtKB-SubCell"/>
</dbReference>
<name>A0A8K9V855_ONCMY</name>
<evidence type="ECO:0000256" key="9">
    <source>
        <dbReference type="ARBA" id="ARBA00022981"/>
    </source>
</evidence>
<evidence type="ECO:0000313" key="21">
    <source>
        <dbReference type="Ensembl" id="ENSOMYP00000116630.1"/>
    </source>
</evidence>
<evidence type="ECO:0000256" key="18">
    <source>
        <dbReference type="SAM" id="Phobius"/>
    </source>
</evidence>
<keyword evidence="5" id="KW-0272">Extracellular matrix</keyword>
<dbReference type="PANTHER" id="PTHR12199:SF3">
    <property type="entry name" value="INTERPHOTORECEPTOR MATRIX PROTEOGLYCAN 1"/>
    <property type="match status" value="1"/>
</dbReference>
<organism evidence="21 22">
    <name type="scientific">Oncorhynchus mykiss</name>
    <name type="common">Rainbow trout</name>
    <name type="synonym">Salmo gairdneri</name>
    <dbReference type="NCBI Taxonomy" id="8022"/>
    <lineage>
        <taxon>Eukaryota</taxon>
        <taxon>Metazoa</taxon>
        <taxon>Chordata</taxon>
        <taxon>Craniata</taxon>
        <taxon>Vertebrata</taxon>
        <taxon>Euteleostomi</taxon>
        <taxon>Actinopterygii</taxon>
        <taxon>Neopterygii</taxon>
        <taxon>Teleostei</taxon>
        <taxon>Protacanthopterygii</taxon>
        <taxon>Salmoniformes</taxon>
        <taxon>Salmonidae</taxon>
        <taxon>Salmoninae</taxon>
        <taxon>Oncorhynchus</taxon>
    </lineage>
</organism>
<dbReference type="GO" id="GO:0007601">
    <property type="term" value="P:visual perception"/>
    <property type="evidence" value="ECO:0007669"/>
    <property type="project" value="InterPro"/>
</dbReference>
<reference evidence="21" key="3">
    <citation type="submission" date="2025-09" db="UniProtKB">
        <authorList>
            <consortium name="Ensembl"/>
        </authorList>
    </citation>
    <scope>IDENTIFICATION</scope>
</reference>
<dbReference type="InterPro" id="IPR000082">
    <property type="entry name" value="SEA_dom"/>
</dbReference>
<feature type="region of interest" description="Disordered" evidence="17">
    <location>
        <begin position="409"/>
        <end position="433"/>
    </location>
</feature>
<dbReference type="Ensembl" id="ENSOMYT00000139308.1">
    <property type="protein sequence ID" value="ENSOMYP00000116630.1"/>
    <property type="gene ID" value="ENSOMYG00000070379.1"/>
</dbReference>
<sequence length="1416" mass="157544">MHLRTGLFLTLFLFTLAAPRIKDLQVQDSFGIRDVKYKHFLESLRPVKHTTNVKMIKDLDRHRTKRSTFFTTGVKICPQEKMKEVISNHRAYYKLRVCQEAIWEAFRIFLDRVPTSEEYKHWTYACQHGSLCLDEVARNFSSTQEHIDMVARRVAEQEKIQKESGEVPTAGGTEIEKCSKTPSELFIIPNEAGDITEIPNIVPDEAVIEEQIVEFSVTIADPGYSELLLRDPAAPQYHDITRNLHDTMVHVFDKLPGYKDLRVLGFRLVEFRSDDVSVRYAVVFETNGEDHDTESKTTLEPGTGTVIYTNGHRLKDLVSKALSEETSLPVDIQTLSFEPDPTVSLRNELEATTLETLLEEVVGHTEGFLPTVAVGEEFLKDFTDTPEELTVVPLGDSVTVLLTEATTASPAIEVTPNSPQEELSESPPSEEVELPPVAATDEMLEAEATDEMLEVEATEEVLEIEEPAVDVTEETTEVEEPAVDVTEETTEVEATERTLDVEEPAVDVTEETIEVEEPAVDVTGETTEVEEPAVDVTEETIEVEEPAVDVTEETTEVEEPAMDVTEETTEVEATERTLDVEELAVDVTEETIEVEEPAVDVTGETTEVEEPAVDVTEETTEVEEPAVDVTEETIEVEATERMLDIEETTVDVTEETTEVEATERTLDVEETAVDVTEETFKVEEPPVDVTEETIEVEEPAVDVTEETIAVEEPLDITEETIEVKATEGTLDVEEPAVDVTEETSEVEATERTLDVEEPAVDSTEKTIEVEQPLVDATEQTIDIEKTVDATEDYLWVWPPVTRMAVTEQPTTKMITLFPPEEDAEETLPTVESKEDEGPTTTEAALEKQPDGDNQMITTTASLHVEPASIETFTTATQSPNMPLSEDDVIQAEPEEVPSANIPPGPSEGWDTLQEEEPIERDVDISNDSDMQEDVEKVEDGTEAANTLDEFGSGLEGPFESTAPPALTHMNTPLMASTGKAKEMVVFFSLRVTNMMFSEDLFNKSSPEYRSLENTFLQLNQFSEPRDSPNPGASKSGTGRQRTLASIPLLPYLQSNLTGFKQLEILNFRNGSVVVNSKMKVEKDVPHNLTQAVHCVLEDFCNTASKRLDIEIDSRYLDIEPADQADPCKFLACNEFSQCVVNSWTQEAECLCDPGYSTTDGLPCQSICNLEEEYCFNGGLCDIIQGHGATCRCPVGKYWHYHGVRCNELVSLPVDPAIFIACLVGSLTLVCAIIGILVFINKKCFGNRKTVTLVHTIAPYAFENTLRVNPVFENDDGILTQVSSISTPAPSSSGAGSSQTSEQEAFRAIENIHLSIEIPRQLYTTRPDKLVSEMVDFHHCIPHNETWRPPNEYRTCCLSRASENECFEWTHQLLELLHTLHGEVYLGLDVTGITAYMEKCSMELDVTGITAYMEKCT</sequence>
<dbReference type="InterPro" id="IPR039861">
    <property type="entry name" value="IMPG"/>
</dbReference>
<dbReference type="SUPFAM" id="SSF82671">
    <property type="entry name" value="SEA domain"/>
    <property type="match status" value="1"/>
</dbReference>
<evidence type="ECO:0000256" key="11">
    <source>
        <dbReference type="ARBA" id="ARBA00023180"/>
    </source>
</evidence>